<dbReference type="FunFam" id="3.30.572.10:FF:000002">
    <property type="entry name" value="Possible thymidylate synthase"/>
    <property type="match status" value="1"/>
</dbReference>
<dbReference type="CDD" id="cd00351">
    <property type="entry name" value="TS_Pyrimidine_HMase"/>
    <property type="match status" value="1"/>
</dbReference>
<evidence type="ECO:0000259" key="17">
    <source>
        <dbReference type="PROSITE" id="PS51330"/>
    </source>
</evidence>
<feature type="domain" description="DHFR" evidence="17">
    <location>
        <begin position="1"/>
        <end position="172"/>
    </location>
</feature>
<evidence type="ECO:0000256" key="9">
    <source>
        <dbReference type="ARBA" id="ARBA00023002"/>
    </source>
</evidence>
<dbReference type="GO" id="GO:0005739">
    <property type="term" value="C:mitochondrion"/>
    <property type="evidence" value="ECO:0007669"/>
    <property type="project" value="TreeGrafter"/>
</dbReference>
<evidence type="ECO:0000256" key="12">
    <source>
        <dbReference type="ARBA" id="ARBA00047344"/>
    </source>
</evidence>
<comment type="similarity">
    <text evidence="3 14">In the N-terminal section; belongs to the dihydrofolate reductase family.</text>
</comment>
<organism evidence="18 19">
    <name type="scientific">[Myrmecia] bisecta</name>
    <dbReference type="NCBI Taxonomy" id="41462"/>
    <lineage>
        <taxon>Eukaryota</taxon>
        <taxon>Viridiplantae</taxon>
        <taxon>Chlorophyta</taxon>
        <taxon>core chlorophytes</taxon>
        <taxon>Trebouxiophyceae</taxon>
        <taxon>Trebouxiales</taxon>
        <taxon>Trebouxiaceae</taxon>
        <taxon>Myrmecia</taxon>
    </lineage>
</organism>
<dbReference type="GO" id="GO:0006730">
    <property type="term" value="P:one-carbon metabolic process"/>
    <property type="evidence" value="ECO:0007669"/>
    <property type="project" value="UniProtKB-KW"/>
</dbReference>
<dbReference type="Proteomes" id="UP001489004">
    <property type="component" value="Unassembled WGS sequence"/>
</dbReference>
<comment type="catalytic activity">
    <reaction evidence="13">
        <text>(6S)-5,6,7,8-tetrahydrofolate + NADP(+) = 7,8-dihydrofolate + NADPH + H(+)</text>
        <dbReference type="Rhea" id="RHEA:15009"/>
        <dbReference type="ChEBI" id="CHEBI:15378"/>
        <dbReference type="ChEBI" id="CHEBI:57451"/>
        <dbReference type="ChEBI" id="CHEBI:57453"/>
        <dbReference type="ChEBI" id="CHEBI:57783"/>
        <dbReference type="ChEBI" id="CHEBI:58349"/>
        <dbReference type="EC" id="1.5.1.3"/>
    </reaction>
</comment>
<dbReference type="EMBL" id="JALJOR010000001">
    <property type="protein sequence ID" value="KAK9830095.1"/>
    <property type="molecule type" value="Genomic_DNA"/>
</dbReference>
<dbReference type="NCBIfam" id="TIGR03284">
    <property type="entry name" value="thym_sym"/>
    <property type="match status" value="1"/>
</dbReference>
<dbReference type="PROSITE" id="PS51330">
    <property type="entry name" value="DHFR_2"/>
    <property type="match status" value="1"/>
</dbReference>
<evidence type="ECO:0000256" key="8">
    <source>
        <dbReference type="ARBA" id="ARBA00022857"/>
    </source>
</evidence>
<dbReference type="GO" id="GO:0004799">
    <property type="term" value="F:thymidylate synthase activity"/>
    <property type="evidence" value="ECO:0007669"/>
    <property type="project" value="UniProtKB-EC"/>
</dbReference>
<dbReference type="InterPro" id="IPR020940">
    <property type="entry name" value="Thymidylate_synthase_AS"/>
</dbReference>
<dbReference type="NCBIfam" id="NF002497">
    <property type="entry name" value="PRK01827.1-3"/>
    <property type="match status" value="1"/>
</dbReference>
<evidence type="ECO:0000256" key="14">
    <source>
        <dbReference type="PIRNR" id="PIRNR000389"/>
    </source>
</evidence>
<evidence type="ECO:0000256" key="5">
    <source>
        <dbReference type="ARBA" id="ARBA00022603"/>
    </source>
</evidence>
<comment type="function">
    <text evidence="11">Bifunctional enzyme. Involved in de novo dTMP biosynthesis. Key enzyme in folate metabolism. Can play two different roles depending on the source of dihydrofolate: de novo synthesis of tetrahydrofolate or recycling of the dihydrofolate released as one of the end products of the TS catalyzed reaction. Catalyzes an essential reaction for de novo glycine and purine synthesis, DNA precursor synthesis, and for the conversion of dUMP to dTMP.</text>
</comment>
<dbReference type="AlphaFoldDB" id="A0AAW1R9A3"/>
<dbReference type="Pfam" id="PF00186">
    <property type="entry name" value="DHFR_1"/>
    <property type="match status" value="1"/>
</dbReference>
<dbReference type="Pfam" id="PF00303">
    <property type="entry name" value="Thymidylat_synt"/>
    <property type="match status" value="1"/>
</dbReference>
<evidence type="ECO:0000256" key="2">
    <source>
        <dbReference type="ARBA" id="ARBA00006900"/>
    </source>
</evidence>
<dbReference type="PANTHER" id="PTHR11548:SF2">
    <property type="entry name" value="THYMIDYLATE SYNTHASE"/>
    <property type="match status" value="1"/>
</dbReference>
<dbReference type="SUPFAM" id="SSF53597">
    <property type="entry name" value="Dihydrofolate reductase-like"/>
    <property type="match status" value="1"/>
</dbReference>
<reference evidence="18 19" key="1">
    <citation type="journal article" date="2024" name="Nat. Commun.">
        <title>Phylogenomics reveals the evolutionary origins of lichenization in chlorophyte algae.</title>
        <authorList>
            <person name="Puginier C."/>
            <person name="Libourel C."/>
            <person name="Otte J."/>
            <person name="Skaloud P."/>
            <person name="Haon M."/>
            <person name="Grisel S."/>
            <person name="Petersen M."/>
            <person name="Berrin J.G."/>
            <person name="Delaux P.M."/>
            <person name="Dal Grande F."/>
            <person name="Keller J."/>
        </authorList>
    </citation>
    <scope>NUCLEOTIDE SEQUENCE [LARGE SCALE GENOMIC DNA]</scope>
    <source>
        <strain evidence="18 19">SAG 2043</strain>
    </source>
</reference>
<dbReference type="InterPro" id="IPR024072">
    <property type="entry name" value="DHFR-like_dom_sf"/>
</dbReference>
<dbReference type="InterPro" id="IPR000398">
    <property type="entry name" value="Thymidylate_synthase"/>
</dbReference>
<keyword evidence="19" id="KW-1185">Reference proteome</keyword>
<dbReference type="GO" id="GO:0046654">
    <property type="term" value="P:tetrahydrofolate biosynthetic process"/>
    <property type="evidence" value="ECO:0007669"/>
    <property type="project" value="InterPro"/>
</dbReference>
<feature type="active site" evidence="15 16">
    <location>
        <position position="356"/>
    </location>
</feature>
<keyword evidence="8" id="KW-0521">NADP</keyword>
<accession>A0AAW1R9A3</accession>
<comment type="similarity">
    <text evidence="2 14">In the C-terminal section; belongs to the thymidylate synthase family.</text>
</comment>
<dbReference type="Gene3D" id="3.30.572.10">
    <property type="entry name" value="Thymidylate synthase/dCMP hydroxymethylase domain"/>
    <property type="match status" value="1"/>
</dbReference>
<sequence length="474" mass="52717">MPWKLPGDMAYFKDLTSKTTDSSKQNAVIMGRKTWESIPPKFRPLKGRINVVLSRSHTNSDENSSGLGNGKAAIADAEEGVHVSSSLNGALQLLSADLNQKVENVFVIGGGQIYQEAVQMPQCSAIHLTEIEQYFDCDTVFPAVDPATYRLWSASQPRSDNGVRYSFLCYTRTGEAAPPSLPAAAASRHEELQYLEMVDDVIRTGNERSDRTGTGTLSKFGCQMRFNLRHSFPLLTTKRVFWRGVAEELLWFISGATNAKSLQDKGIGIWDGNGSRQYLDSIGLTDREEGDLGPVYGFQWRHFGANYSTMHADYTGQGVDQLADVIHKIKTNPTDRRIVLTAWNPAALPQMALPPCHMFCQFYVANGELSCQMYQRSCDLGLGVPFNIASYALLTCMIAQVCNLRPGDFVHVLGDAHVYTNHVGPLKEQLQNAPRHFPTLKINPAKMDIDSFTFEDFELEGYNPHKKIAMKMAV</sequence>
<protein>
    <recommendedName>
        <fullName evidence="14">Bifunctional dihydrofolate reductase-thymidylate synthase</fullName>
    </recommendedName>
</protein>
<dbReference type="GO" id="GO:0032259">
    <property type="term" value="P:methylation"/>
    <property type="evidence" value="ECO:0007669"/>
    <property type="project" value="UniProtKB-KW"/>
</dbReference>
<keyword evidence="5 14" id="KW-0489">Methyltransferase</keyword>
<dbReference type="HAMAP" id="MF_00008">
    <property type="entry name" value="Thymidy_synth_bact"/>
    <property type="match status" value="1"/>
</dbReference>
<name>A0AAW1R9A3_9CHLO</name>
<dbReference type="GO" id="GO:0006231">
    <property type="term" value="P:dTMP biosynthetic process"/>
    <property type="evidence" value="ECO:0007669"/>
    <property type="project" value="InterPro"/>
</dbReference>
<keyword evidence="10" id="KW-0511">Multifunctional enzyme</keyword>
<evidence type="ECO:0000313" key="18">
    <source>
        <dbReference type="EMBL" id="KAK9830095.1"/>
    </source>
</evidence>
<evidence type="ECO:0000256" key="7">
    <source>
        <dbReference type="ARBA" id="ARBA00022727"/>
    </source>
</evidence>
<proteinExistence type="inferred from homology"/>
<keyword evidence="9 14" id="KW-0560">Oxidoreductase</keyword>
<keyword evidence="7 14" id="KW-0545">Nucleotide biosynthesis</keyword>
<evidence type="ECO:0000256" key="3">
    <source>
        <dbReference type="ARBA" id="ARBA00010176"/>
    </source>
</evidence>
<evidence type="ECO:0000256" key="13">
    <source>
        <dbReference type="ARBA" id="ARBA00048873"/>
    </source>
</evidence>
<dbReference type="GO" id="GO:0005829">
    <property type="term" value="C:cytosol"/>
    <property type="evidence" value="ECO:0007669"/>
    <property type="project" value="TreeGrafter"/>
</dbReference>
<dbReference type="InterPro" id="IPR012262">
    <property type="entry name" value="DHFR-TS"/>
</dbReference>
<comment type="catalytic activity">
    <reaction evidence="12">
        <text>dUMP + (6R)-5,10-methylene-5,6,7,8-tetrahydrofolate = 7,8-dihydrofolate + dTMP</text>
        <dbReference type="Rhea" id="RHEA:12104"/>
        <dbReference type="ChEBI" id="CHEBI:15636"/>
        <dbReference type="ChEBI" id="CHEBI:57451"/>
        <dbReference type="ChEBI" id="CHEBI:63528"/>
        <dbReference type="ChEBI" id="CHEBI:246422"/>
        <dbReference type="EC" id="2.1.1.45"/>
    </reaction>
</comment>
<comment type="caution">
    <text evidence="18">The sequence shown here is derived from an EMBL/GenBank/DDBJ whole genome shotgun (WGS) entry which is preliminary data.</text>
</comment>
<evidence type="ECO:0000313" key="19">
    <source>
        <dbReference type="Proteomes" id="UP001489004"/>
    </source>
</evidence>
<dbReference type="PRINTS" id="PR00108">
    <property type="entry name" value="THYMDSNTHASE"/>
</dbReference>
<gene>
    <name evidence="18" type="ORF">WJX72_009763</name>
</gene>
<evidence type="ECO:0000256" key="6">
    <source>
        <dbReference type="ARBA" id="ARBA00022679"/>
    </source>
</evidence>
<dbReference type="PROSITE" id="PS00091">
    <property type="entry name" value="THYMIDYLATE_SYNTHASE"/>
    <property type="match status" value="1"/>
</dbReference>
<dbReference type="PANTHER" id="PTHR11548">
    <property type="entry name" value="THYMIDYLATE SYNTHASE 1"/>
    <property type="match status" value="1"/>
</dbReference>
<dbReference type="SUPFAM" id="SSF55831">
    <property type="entry name" value="Thymidylate synthase/dCMP hydroxymethylase"/>
    <property type="match status" value="1"/>
</dbReference>
<evidence type="ECO:0000256" key="16">
    <source>
        <dbReference type="PROSITE-ProRule" id="PRU10016"/>
    </source>
</evidence>
<evidence type="ECO:0000256" key="1">
    <source>
        <dbReference type="ARBA" id="ARBA00004903"/>
    </source>
</evidence>
<evidence type="ECO:0000256" key="15">
    <source>
        <dbReference type="PIRSR" id="PIRSR000389-1"/>
    </source>
</evidence>
<evidence type="ECO:0000256" key="4">
    <source>
        <dbReference type="ARBA" id="ARBA00022563"/>
    </source>
</evidence>
<evidence type="ECO:0000256" key="11">
    <source>
        <dbReference type="ARBA" id="ARBA00024992"/>
    </source>
</evidence>
<evidence type="ECO:0000256" key="10">
    <source>
        <dbReference type="ARBA" id="ARBA00023268"/>
    </source>
</evidence>
<dbReference type="InterPro" id="IPR036926">
    <property type="entry name" value="Thymidate_synth/dCMP_Mease_sf"/>
</dbReference>
<dbReference type="PIRSF" id="PIRSF000389">
    <property type="entry name" value="DHFR-TS"/>
    <property type="match status" value="1"/>
</dbReference>
<dbReference type="InterPro" id="IPR045097">
    <property type="entry name" value="Thymidate_synth/dCMP_Mease"/>
</dbReference>
<keyword evidence="4 14" id="KW-0554">One-carbon metabolism</keyword>
<dbReference type="CDD" id="cd00209">
    <property type="entry name" value="DHFR"/>
    <property type="match status" value="1"/>
</dbReference>
<keyword evidence="6 14" id="KW-0808">Transferase</keyword>
<dbReference type="InterPro" id="IPR023451">
    <property type="entry name" value="Thymidate_synth/dCMP_Mease_dom"/>
</dbReference>
<dbReference type="InterPro" id="IPR001796">
    <property type="entry name" value="DHFR_dom"/>
</dbReference>
<dbReference type="Gene3D" id="3.40.430.10">
    <property type="entry name" value="Dihydrofolate Reductase, subunit A"/>
    <property type="match status" value="1"/>
</dbReference>
<comment type="pathway">
    <text evidence="1 14">Cofactor biosynthesis; tetrahydrofolate biosynthesis; 5,6,7,8-tetrahydrofolate from 7,8-dihydrofolate: step 1/1.</text>
</comment>
<dbReference type="GO" id="GO:0004146">
    <property type="term" value="F:dihydrofolate reductase activity"/>
    <property type="evidence" value="ECO:0007669"/>
    <property type="project" value="UniProtKB-EC"/>
</dbReference>